<protein>
    <submittedName>
        <fullName evidence="1">Uncharacterized protein</fullName>
    </submittedName>
</protein>
<comment type="caution">
    <text evidence="1">The sequence shown here is derived from an EMBL/GenBank/DDBJ whole genome shotgun (WGS) entry which is preliminary data.</text>
</comment>
<accession>A0A151Z7J3</accession>
<keyword evidence="2" id="KW-1185">Reference proteome</keyword>
<name>A0A151Z7J3_TIELA</name>
<dbReference type="Proteomes" id="UP000076078">
    <property type="component" value="Unassembled WGS sequence"/>
</dbReference>
<dbReference type="FunCoup" id="A0A151Z7J3">
    <property type="interactions" value="425"/>
</dbReference>
<evidence type="ECO:0000313" key="1">
    <source>
        <dbReference type="EMBL" id="KYQ89933.1"/>
    </source>
</evidence>
<dbReference type="Gene3D" id="3.40.50.300">
    <property type="entry name" value="P-loop containing nucleotide triphosphate hydrolases"/>
    <property type="match status" value="1"/>
</dbReference>
<proteinExistence type="predicted"/>
<evidence type="ECO:0000313" key="2">
    <source>
        <dbReference type="Proteomes" id="UP000076078"/>
    </source>
</evidence>
<dbReference type="EMBL" id="LODT01000037">
    <property type="protein sequence ID" value="KYQ89933.1"/>
    <property type="molecule type" value="Genomic_DNA"/>
</dbReference>
<organism evidence="1 2">
    <name type="scientific">Tieghemostelium lacteum</name>
    <name type="common">Slime mold</name>
    <name type="synonym">Dictyostelium lacteum</name>
    <dbReference type="NCBI Taxonomy" id="361077"/>
    <lineage>
        <taxon>Eukaryota</taxon>
        <taxon>Amoebozoa</taxon>
        <taxon>Evosea</taxon>
        <taxon>Eumycetozoa</taxon>
        <taxon>Dictyostelia</taxon>
        <taxon>Dictyosteliales</taxon>
        <taxon>Raperosteliaceae</taxon>
        <taxon>Tieghemostelium</taxon>
    </lineage>
</organism>
<gene>
    <name evidence="1" type="ORF">DLAC_08504</name>
</gene>
<dbReference type="InParanoid" id="A0A151Z7J3"/>
<dbReference type="InterPro" id="IPR027417">
    <property type="entry name" value="P-loop_NTPase"/>
</dbReference>
<sequence length="697" mass="82918">MTSFPEYDNYIQLEKRFGKEIFKLPIKRKQVHYDIVSIDLKNPKMTERYKYELEYVKNISSPYYKSLDTLDYSRFLSDYYSVLDYNEPMLSIGYIFLIGLQNSGKEEVLEKLLGVKLLIMDEVLKYQRPIVFRCRKSKVSSQRYFEFFDEISVRSNNRLYNIDLVRDILLQKSSDYMYPQTFESLKKSFIELEITSDHFECDSNIVYFPSFQSNSVIREYNNKLATQILNFSSEIEFKQKSFILCYNTDRSRDINDDLVTIEKIDPMFTSTFGIFSYTDAKHSKIDKLRKQPPIQLTHPYMELESSSNSQVMEKVVKLYLTRNKENLITFFKEKQEKLEHLKHQQNQILNGDPKLYQRCRDRLFKSITSPLQFDAIQLQMVLRKTIEYYLTCQLNSILREYMVDMLVPGQQIPRDPIDPSTYLSPSHKSEFQRFIQGFSNFDDLESNSENMEKAKHNSIPLNSILSYSDIRSDWLTLSKKSQVENVIKFYGDSEKELVENFIFLPDRSEFHEGWLCNYRNIFSQLLGSDLIQNNQVPSILLKTVLQYVDSIDTSKYPSDFKQYITNQFRSTFTNYIEQQFDSKSHYTTLIQKELIPSLTYQEFRLNQIQEFKSKNHQILAYSFEWNYIYYLSVIKRISEEMNRVSNILLIQPLFEEVFKKSDLSLHQSKTSVYSQREIQSTESKLNTIQNLHKLINL</sequence>
<reference evidence="1 2" key="1">
    <citation type="submission" date="2015-12" db="EMBL/GenBank/DDBJ databases">
        <title>Dictyostelia acquired genes for synthesis and detection of signals that induce cell-type specialization by lateral gene transfer from prokaryotes.</title>
        <authorList>
            <person name="Gloeckner G."/>
            <person name="Schaap P."/>
        </authorList>
    </citation>
    <scope>NUCLEOTIDE SEQUENCE [LARGE SCALE GENOMIC DNA]</scope>
    <source>
        <strain evidence="1 2">TK</strain>
    </source>
</reference>
<dbReference type="AlphaFoldDB" id="A0A151Z7J3"/>